<feature type="transmembrane region" description="Helical" evidence="2">
    <location>
        <begin position="155"/>
        <end position="174"/>
    </location>
</feature>
<feature type="compositionally biased region" description="Low complexity" evidence="1">
    <location>
        <begin position="44"/>
        <end position="64"/>
    </location>
</feature>
<proteinExistence type="predicted"/>
<keyword evidence="4" id="KW-1185">Reference proteome</keyword>
<organism evidence="3 4">
    <name type="scientific">Anisodus tanguticus</name>
    <dbReference type="NCBI Taxonomy" id="243964"/>
    <lineage>
        <taxon>Eukaryota</taxon>
        <taxon>Viridiplantae</taxon>
        <taxon>Streptophyta</taxon>
        <taxon>Embryophyta</taxon>
        <taxon>Tracheophyta</taxon>
        <taxon>Spermatophyta</taxon>
        <taxon>Magnoliopsida</taxon>
        <taxon>eudicotyledons</taxon>
        <taxon>Gunneridae</taxon>
        <taxon>Pentapetalae</taxon>
        <taxon>asterids</taxon>
        <taxon>lamiids</taxon>
        <taxon>Solanales</taxon>
        <taxon>Solanaceae</taxon>
        <taxon>Solanoideae</taxon>
        <taxon>Hyoscyameae</taxon>
        <taxon>Anisodus</taxon>
    </lineage>
</organism>
<gene>
    <name evidence="3" type="ORF">RND71_039685</name>
</gene>
<feature type="compositionally biased region" description="Basic and acidic residues" evidence="1">
    <location>
        <begin position="33"/>
        <end position="43"/>
    </location>
</feature>
<keyword evidence="2" id="KW-0812">Transmembrane</keyword>
<name>A0AAE1UXU1_9SOLA</name>
<reference evidence="3" key="1">
    <citation type="submission" date="2023-12" db="EMBL/GenBank/DDBJ databases">
        <title>Genome assembly of Anisodus tanguticus.</title>
        <authorList>
            <person name="Wang Y.-J."/>
        </authorList>
    </citation>
    <scope>NUCLEOTIDE SEQUENCE</scope>
    <source>
        <strain evidence="3">KB-2021</strain>
        <tissue evidence="3">Leaf</tissue>
    </source>
</reference>
<evidence type="ECO:0000256" key="2">
    <source>
        <dbReference type="SAM" id="Phobius"/>
    </source>
</evidence>
<accession>A0AAE1UXU1</accession>
<dbReference type="Proteomes" id="UP001291623">
    <property type="component" value="Unassembled WGS sequence"/>
</dbReference>
<evidence type="ECO:0000313" key="3">
    <source>
        <dbReference type="EMBL" id="KAK4341184.1"/>
    </source>
</evidence>
<comment type="caution">
    <text evidence="3">The sequence shown here is derived from an EMBL/GenBank/DDBJ whole genome shotgun (WGS) entry which is preliminary data.</text>
</comment>
<feature type="compositionally biased region" description="Polar residues" evidence="1">
    <location>
        <begin position="1"/>
        <end position="14"/>
    </location>
</feature>
<sequence length="179" mass="20130">MATPTIYSSRGYSASTTTSPSPRRSSPSLLVLRLRDRNSKSDSRPSTPDTSTPALAPAPAQAPARGQLEPGEIIWFNPRKEITKAILEVIRRLYGQLYLTWGEILFLLRQDMLNEFKHSVVAGYSIAFCLGRWTAEIAAACLINNLKLDKLNVPWLGLSKLICHLLMFPIWTLYNMYAF</sequence>
<keyword evidence="2" id="KW-1133">Transmembrane helix</keyword>
<evidence type="ECO:0000313" key="4">
    <source>
        <dbReference type="Proteomes" id="UP001291623"/>
    </source>
</evidence>
<protein>
    <submittedName>
        <fullName evidence="3">Uncharacterized protein</fullName>
    </submittedName>
</protein>
<dbReference type="EMBL" id="JAVYJV010000022">
    <property type="protein sequence ID" value="KAK4341184.1"/>
    <property type="molecule type" value="Genomic_DNA"/>
</dbReference>
<dbReference type="AlphaFoldDB" id="A0AAE1UXU1"/>
<keyword evidence="2" id="KW-0472">Membrane</keyword>
<evidence type="ECO:0000256" key="1">
    <source>
        <dbReference type="SAM" id="MobiDB-lite"/>
    </source>
</evidence>
<feature type="region of interest" description="Disordered" evidence="1">
    <location>
        <begin position="1"/>
        <end position="65"/>
    </location>
</feature>
<feature type="compositionally biased region" description="Low complexity" evidence="1">
    <location>
        <begin position="15"/>
        <end position="32"/>
    </location>
</feature>